<gene>
    <name evidence="3" type="ORF">GRI62_04505</name>
</gene>
<feature type="chain" id="PRO_5032785399" evidence="1">
    <location>
        <begin position="29"/>
        <end position="206"/>
    </location>
</feature>
<dbReference type="SUPFAM" id="SSF88874">
    <property type="entry name" value="Receptor-binding domain of short tail fibre protein gp12"/>
    <property type="match status" value="1"/>
</dbReference>
<feature type="signal peptide" evidence="1">
    <location>
        <begin position="1"/>
        <end position="28"/>
    </location>
</feature>
<dbReference type="InterPro" id="IPR011083">
    <property type="entry name" value="Phage_tail_collar_dom"/>
</dbReference>
<dbReference type="AlphaFoldDB" id="A0A845A5N3"/>
<keyword evidence="4" id="KW-1185">Reference proteome</keyword>
<dbReference type="InterPro" id="IPR037053">
    <property type="entry name" value="Phage_tail_collar_dom_sf"/>
</dbReference>
<comment type="caution">
    <text evidence="3">The sequence shown here is derived from an EMBL/GenBank/DDBJ whole genome shotgun (WGS) entry which is preliminary data.</text>
</comment>
<dbReference type="RefSeq" id="WP_131452200.1">
    <property type="nucleotide sequence ID" value="NZ_BMJK01000001.1"/>
</dbReference>
<dbReference type="Gene3D" id="3.90.1340.10">
    <property type="entry name" value="Phage tail collar domain"/>
    <property type="match status" value="1"/>
</dbReference>
<evidence type="ECO:0000259" key="2">
    <source>
        <dbReference type="Pfam" id="PF07484"/>
    </source>
</evidence>
<organism evidence="3 4">
    <name type="scientific">Aurantiacibacter arachoides</name>
    <dbReference type="NCBI Taxonomy" id="1850444"/>
    <lineage>
        <taxon>Bacteria</taxon>
        <taxon>Pseudomonadati</taxon>
        <taxon>Pseudomonadota</taxon>
        <taxon>Alphaproteobacteria</taxon>
        <taxon>Sphingomonadales</taxon>
        <taxon>Erythrobacteraceae</taxon>
        <taxon>Aurantiacibacter</taxon>
    </lineage>
</organism>
<sequence length="206" mass="21241">MNIRKLASTSLIALAATLGAGSPVQAQAIDPLLGQLQLFGNTYCPRGWTEVAGQTLPISSNQALFALLGTTYGGNGQTTFQLPDLRGRAPIHSGTLPGGSNYQLGQQGGVESVSLLATQIAAHTHDGTLRAAPVAADTTNPVGNYLGIAGQSTLPYTASTTAPANNMGPNSLQIDPAGSSLPHNNMPPYLAMRYCIALQGVFPSRN</sequence>
<keyword evidence="1" id="KW-0732">Signal</keyword>
<feature type="domain" description="Phage tail collar" evidence="2">
    <location>
        <begin position="34"/>
        <end position="90"/>
    </location>
</feature>
<evidence type="ECO:0000313" key="4">
    <source>
        <dbReference type="Proteomes" id="UP000460626"/>
    </source>
</evidence>
<proteinExistence type="predicted"/>
<dbReference type="OrthoDB" id="9810174at2"/>
<protein>
    <submittedName>
        <fullName evidence="3">Phage tail protein</fullName>
    </submittedName>
</protein>
<accession>A0A845A5N3</accession>
<evidence type="ECO:0000256" key="1">
    <source>
        <dbReference type="SAM" id="SignalP"/>
    </source>
</evidence>
<dbReference type="Proteomes" id="UP000460626">
    <property type="component" value="Unassembled WGS sequence"/>
</dbReference>
<evidence type="ECO:0000313" key="3">
    <source>
        <dbReference type="EMBL" id="MXO92869.1"/>
    </source>
</evidence>
<dbReference type="EMBL" id="WTYH01000001">
    <property type="protein sequence ID" value="MXO92869.1"/>
    <property type="molecule type" value="Genomic_DNA"/>
</dbReference>
<reference evidence="3 4" key="1">
    <citation type="submission" date="2019-12" db="EMBL/GenBank/DDBJ databases">
        <title>Genomic-based taxomic classification of the family Erythrobacteraceae.</title>
        <authorList>
            <person name="Xu L."/>
        </authorList>
    </citation>
    <scope>NUCLEOTIDE SEQUENCE [LARGE SCALE GENOMIC DNA]</scope>
    <source>
        <strain evidence="3 4">RC4-10-4</strain>
    </source>
</reference>
<dbReference type="Pfam" id="PF07484">
    <property type="entry name" value="Collar"/>
    <property type="match status" value="1"/>
</dbReference>
<name>A0A845A5N3_9SPHN</name>